<evidence type="ECO:0000313" key="1">
    <source>
        <dbReference type="EMBL" id="AQP48567.1"/>
    </source>
</evidence>
<gene>
    <name evidence="1" type="ORF">BW730_14720</name>
</gene>
<evidence type="ECO:0000313" key="2">
    <source>
        <dbReference type="Proteomes" id="UP000188145"/>
    </source>
</evidence>
<dbReference type="KEGG" id="tes:BW730_14720"/>
<dbReference type="EMBL" id="CP019606">
    <property type="protein sequence ID" value="AQP48567.1"/>
    <property type="molecule type" value="Genomic_DNA"/>
</dbReference>
<reference evidence="2" key="1">
    <citation type="submission" date="2017-02" db="EMBL/GenBank/DDBJ databases">
        <title>Tessaracoccus aquaemaris sp. nov., isolated from the intestine of a Korean rockfish, Sebastes schlegelii, in a marine aquaculture pond.</title>
        <authorList>
            <person name="Tak E.J."/>
            <person name="Bae J.-W."/>
        </authorList>
    </citation>
    <scope>NUCLEOTIDE SEQUENCE [LARGE SCALE GENOMIC DNA]</scope>
    <source>
        <strain evidence="2">NSG39</strain>
    </source>
</reference>
<organism evidence="1 2">
    <name type="scientific">Tessaracoccus aquimaris</name>
    <dbReference type="NCBI Taxonomy" id="1332264"/>
    <lineage>
        <taxon>Bacteria</taxon>
        <taxon>Bacillati</taxon>
        <taxon>Actinomycetota</taxon>
        <taxon>Actinomycetes</taxon>
        <taxon>Propionibacteriales</taxon>
        <taxon>Propionibacteriaceae</taxon>
        <taxon>Tessaracoccus</taxon>
    </lineage>
</organism>
<dbReference type="STRING" id="1332264.BW730_14720"/>
<dbReference type="AlphaFoldDB" id="A0A1Q2CR29"/>
<sequence>MDHDDAAMLLFLEPGHFRAGHLDRDARAVIHEPLTLNPIAGDVHVQQSVMDVGLNTSTPLVESLR</sequence>
<proteinExistence type="predicted"/>
<protein>
    <submittedName>
        <fullName evidence="1">Uncharacterized protein</fullName>
    </submittedName>
</protein>
<dbReference type="Proteomes" id="UP000188145">
    <property type="component" value="Chromosome"/>
</dbReference>
<accession>A0A1Q2CR29</accession>
<name>A0A1Q2CR29_9ACTN</name>
<keyword evidence="2" id="KW-1185">Reference proteome</keyword>